<accession>A0A6P1M5P5</accession>
<evidence type="ECO:0000313" key="4">
    <source>
        <dbReference type="Proteomes" id="UP000464954"/>
    </source>
</evidence>
<keyword evidence="1" id="KW-0472">Membrane</keyword>
<dbReference type="AlphaFoldDB" id="A0A6P1M5P5"/>
<dbReference type="InterPro" id="IPR013424">
    <property type="entry name" value="Ice-binding_C"/>
</dbReference>
<name>A0A6P1M5P5_9BACT</name>
<organism evidence="3 4">
    <name type="scientific">Tichowtungia aerotolerans</name>
    <dbReference type="NCBI Taxonomy" id="2697043"/>
    <lineage>
        <taxon>Bacteria</taxon>
        <taxon>Pseudomonadati</taxon>
        <taxon>Kiritimatiellota</taxon>
        <taxon>Tichowtungiia</taxon>
        <taxon>Tichowtungiales</taxon>
        <taxon>Tichowtungiaceae</taxon>
        <taxon>Tichowtungia</taxon>
    </lineage>
</organism>
<dbReference type="EMBL" id="CP047593">
    <property type="protein sequence ID" value="QHI70109.1"/>
    <property type="molecule type" value="Genomic_DNA"/>
</dbReference>
<dbReference type="RefSeq" id="WP_160629288.1">
    <property type="nucleotide sequence ID" value="NZ_CP047593.1"/>
</dbReference>
<keyword evidence="1" id="KW-0812">Transmembrane</keyword>
<keyword evidence="4" id="KW-1185">Reference proteome</keyword>
<feature type="transmembrane region" description="Helical" evidence="1">
    <location>
        <begin position="183"/>
        <end position="201"/>
    </location>
</feature>
<dbReference type="KEGG" id="taer:GT409_11860"/>
<proteinExistence type="predicted"/>
<keyword evidence="2" id="KW-0732">Signal</keyword>
<feature type="chain" id="PRO_5027029249" evidence="2">
    <location>
        <begin position="24"/>
        <end position="207"/>
    </location>
</feature>
<keyword evidence="1" id="KW-1133">Transmembrane helix</keyword>
<gene>
    <name evidence="3" type="ORF">GT409_11860</name>
</gene>
<feature type="signal peptide" evidence="2">
    <location>
        <begin position="1"/>
        <end position="23"/>
    </location>
</feature>
<evidence type="ECO:0000313" key="3">
    <source>
        <dbReference type="EMBL" id="QHI70109.1"/>
    </source>
</evidence>
<evidence type="ECO:0000256" key="2">
    <source>
        <dbReference type="SAM" id="SignalP"/>
    </source>
</evidence>
<reference evidence="3 4" key="1">
    <citation type="submission" date="2020-01" db="EMBL/GenBank/DDBJ databases">
        <title>Ponticoccus aerotolerans gen. nov., sp. nov., an anaerobic bacterium and proposal of Ponticoccusceae fam. nov., Ponticoccusles ord. nov. and Ponticoccuse classis nov. in the phylum Kiritimatiellaeota.</title>
        <authorList>
            <person name="Zhou L.Y."/>
            <person name="Du Z.J."/>
        </authorList>
    </citation>
    <scope>NUCLEOTIDE SEQUENCE [LARGE SCALE GENOMIC DNA]</scope>
    <source>
        <strain evidence="3 4">S-5007</strain>
    </source>
</reference>
<evidence type="ECO:0000256" key="1">
    <source>
        <dbReference type="SAM" id="Phobius"/>
    </source>
</evidence>
<sequence>MKMKNRVLSVCVAVFVAGSAAQAALITFNDADLGGSSVRQWTNLTNYRYTEGDYVFGASSSFNPSWNGGVAGTNWVGDIDGSQYGYLTAGAGFFMKRTDEEVFTLNSLSLQNGSASVAGSVRIYKDFGLGTQSEVAVINLAAREIKENVSLNIADASNIYIEGIINTGNMYGVDNVSVVPEPATAGFMGISGVVLLVFRRLKKYYQQ</sequence>
<dbReference type="NCBIfam" id="TIGR02595">
    <property type="entry name" value="PEP_CTERM"/>
    <property type="match status" value="1"/>
</dbReference>
<protein>
    <submittedName>
        <fullName evidence="3">PEP-CTERM sorting domain-containing protein</fullName>
    </submittedName>
</protein>
<dbReference type="Proteomes" id="UP000464954">
    <property type="component" value="Chromosome"/>
</dbReference>